<organism evidence="2 3">
    <name type="scientific">Lentibacillus salinarum</name>
    <dbReference type="NCBI Taxonomy" id="446820"/>
    <lineage>
        <taxon>Bacteria</taxon>
        <taxon>Bacillati</taxon>
        <taxon>Bacillota</taxon>
        <taxon>Bacilli</taxon>
        <taxon>Bacillales</taxon>
        <taxon>Bacillaceae</taxon>
        <taxon>Lentibacillus</taxon>
    </lineage>
</organism>
<dbReference type="InterPro" id="IPR000182">
    <property type="entry name" value="GNAT_dom"/>
</dbReference>
<evidence type="ECO:0000313" key="3">
    <source>
        <dbReference type="Proteomes" id="UP001597178"/>
    </source>
</evidence>
<keyword evidence="3" id="KW-1185">Reference proteome</keyword>
<protein>
    <submittedName>
        <fullName evidence="2">GNAT family N-acetyltransferase</fullName>
        <ecNumber evidence="2">2.3.-.-</ecNumber>
    </submittedName>
</protein>
<sequence>MSKIIRMLDSSDTTHFEAMDTGIEFDYIPHIFDKLTTGDNRLYGLFLDGQMVSMSGYSIYSSRYAMLGRLRSDRRFNGYGYATELMAYVMNEAFKPGSIHWVGANTEEDNLPAQRVLERIGLTPYVTLHGALTKDPSTFESGAHPWQPITDLARKREWVDKYYAQTGAVFPYECYYPFPGSTDLFQDDDLKQWSFYENASQTRFLITKYDQKKHHYLHAVYPWHDIALQPGLWETIARDYWELKQKTDDDTYIWMDLTREEAQTLPAGHPFELPSPWVLYGINRVTWKGKANSAGMIG</sequence>
<feature type="domain" description="N-acetyltransferase" evidence="1">
    <location>
        <begin position="3"/>
        <end position="177"/>
    </location>
</feature>
<reference evidence="3" key="1">
    <citation type="journal article" date="2019" name="Int. J. Syst. Evol. Microbiol.">
        <title>The Global Catalogue of Microorganisms (GCM) 10K type strain sequencing project: providing services to taxonomists for standard genome sequencing and annotation.</title>
        <authorList>
            <consortium name="The Broad Institute Genomics Platform"/>
            <consortium name="The Broad Institute Genome Sequencing Center for Infectious Disease"/>
            <person name="Wu L."/>
            <person name="Ma J."/>
        </authorList>
    </citation>
    <scope>NUCLEOTIDE SEQUENCE [LARGE SCALE GENOMIC DNA]</scope>
    <source>
        <strain evidence="3">CCUG 54822</strain>
    </source>
</reference>
<dbReference type="Pfam" id="PF00583">
    <property type="entry name" value="Acetyltransf_1"/>
    <property type="match status" value="1"/>
</dbReference>
<dbReference type="SUPFAM" id="SSF55729">
    <property type="entry name" value="Acyl-CoA N-acyltransferases (Nat)"/>
    <property type="match status" value="1"/>
</dbReference>
<keyword evidence="2" id="KW-0012">Acyltransferase</keyword>
<evidence type="ECO:0000259" key="1">
    <source>
        <dbReference type="PROSITE" id="PS51186"/>
    </source>
</evidence>
<proteinExistence type="predicted"/>
<dbReference type="EC" id="2.3.-.-" evidence="2"/>
<evidence type="ECO:0000313" key="2">
    <source>
        <dbReference type="EMBL" id="MFD1360116.1"/>
    </source>
</evidence>
<dbReference type="Proteomes" id="UP001597178">
    <property type="component" value="Unassembled WGS sequence"/>
</dbReference>
<comment type="caution">
    <text evidence="2">The sequence shown here is derived from an EMBL/GenBank/DDBJ whole genome shotgun (WGS) entry which is preliminary data.</text>
</comment>
<name>A0ABW3ZP41_9BACI</name>
<dbReference type="InterPro" id="IPR016181">
    <property type="entry name" value="Acyl_CoA_acyltransferase"/>
</dbReference>
<accession>A0ABW3ZP41</accession>
<dbReference type="Gene3D" id="3.40.630.30">
    <property type="match status" value="1"/>
</dbReference>
<dbReference type="EMBL" id="JBHTNH010000001">
    <property type="protein sequence ID" value="MFD1360116.1"/>
    <property type="molecule type" value="Genomic_DNA"/>
</dbReference>
<keyword evidence="2" id="KW-0808">Transferase</keyword>
<gene>
    <name evidence="2" type="ORF">ACFQ4A_00325</name>
</gene>
<dbReference type="GO" id="GO:0016746">
    <property type="term" value="F:acyltransferase activity"/>
    <property type="evidence" value="ECO:0007669"/>
    <property type="project" value="UniProtKB-KW"/>
</dbReference>
<dbReference type="PROSITE" id="PS51186">
    <property type="entry name" value="GNAT"/>
    <property type="match status" value="1"/>
</dbReference>
<dbReference type="RefSeq" id="WP_382396818.1">
    <property type="nucleotide sequence ID" value="NZ_JBHTNH010000001.1"/>
</dbReference>